<evidence type="ECO:0000259" key="1">
    <source>
        <dbReference type="PROSITE" id="PS50851"/>
    </source>
</evidence>
<protein>
    <submittedName>
        <fullName evidence="2">Purine-binding chemotaxis protein CheW</fullName>
    </submittedName>
</protein>
<dbReference type="Proteomes" id="UP000248916">
    <property type="component" value="Unassembled WGS sequence"/>
</dbReference>
<evidence type="ECO:0000313" key="2">
    <source>
        <dbReference type="EMBL" id="PZX11364.1"/>
    </source>
</evidence>
<keyword evidence="3" id="KW-1185">Reference proteome</keyword>
<accession>A0A2W7N3F8</accession>
<dbReference type="PANTHER" id="PTHR22617">
    <property type="entry name" value="CHEMOTAXIS SENSOR HISTIDINE KINASE-RELATED"/>
    <property type="match status" value="1"/>
</dbReference>
<name>A0A2W7N3F8_9RHOB</name>
<proteinExistence type="predicted"/>
<comment type="caution">
    <text evidence="2">The sequence shown here is derived from an EMBL/GenBank/DDBJ whole genome shotgun (WGS) entry which is preliminary data.</text>
</comment>
<evidence type="ECO:0000313" key="3">
    <source>
        <dbReference type="Proteomes" id="UP000248916"/>
    </source>
</evidence>
<dbReference type="InterPro" id="IPR039315">
    <property type="entry name" value="CheW"/>
</dbReference>
<feature type="domain" description="CheW-like" evidence="1">
    <location>
        <begin position="7"/>
        <end position="151"/>
    </location>
</feature>
<dbReference type="EMBL" id="QKZL01000032">
    <property type="protein sequence ID" value="PZX11364.1"/>
    <property type="molecule type" value="Genomic_DNA"/>
</dbReference>
<dbReference type="InterPro" id="IPR036061">
    <property type="entry name" value="CheW-like_dom_sf"/>
</dbReference>
<dbReference type="Gene3D" id="2.30.30.40">
    <property type="entry name" value="SH3 Domains"/>
    <property type="match status" value="1"/>
</dbReference>
<dbReference type="GO" id="GO:0005829">
    <property type="term" value="C:cytosol"/>
    <property type="evidence" value="ECO:0007669"/>
    <property type="project" value="TreeGrafter"/>
</dbReference>
<dbReference type="Gene3D" id="2.40.50.180">
    <property type="entry name" value="CheA-289, Domain 4"/>
    <property type="match status" value="1"/>
</dbReference>
<dbReference type="GO" id="GO:0007165">
    <property type="term" value="P:signal transduction"/>
    <property type="evidence" value="ECO:0007669"/>
    <property type="project" value="InterPro"/>
</dbReference>
<dbReference type="InterPro" id="IPR002545">
    <property type="entry name" value="CheW-lke_dom"/>
</dbReference>
<dbReference type="RefSeq" id="WP_111538953.1">
    <property type="nucleotide sequence ID" value="NZ_QKZL01000032.1"/>
</dbReference>
<dbReference type="PANTHER" id="PTHR22617:SF23">
    <property type="entry name" value="CHEMOTAXIS PROTEIN CHEW"/>
    <property type="match status" value="1"/>
</dbReference>
<dbReference type="AlphaFoldDB" id="A0A2W7N3F8"/>
<dbReference type="Pfam" id="PF01584">
    <property type="entry name" value="CheW"/>
    <property type="match status" value="1"/>
</dbReference>
<dbReference type="OrthoDB" id="3291462at2"/>
<dbReference type="SUPFAM" id="SSF50341">
    <property type="entry name" value="CheW-like"/>
    <property type="match status" value="1"/>
</dbReference>
<dbReference type="SMART" id="SM00260">
    <property type="entry name" value="CheW"/>
    <property type="match status" value="1"/>
</dbReference>
<dbReference type="GO" id="GO:0006935">
    <property type="term" value="P:chemotaxis"/>
    <property type="evidence" value="ECO:0007669"/>
    <property type="project" value="InterPro"/>
</dbReference>
<gene>
    <name evidence="2" type="ORF">LX81_03955</name>
</gene>
<reference evidence="2 3" key="1">
    <citation type="submission" date="2018-06" db="EMBL/GenBank/DDBJ databases">
        <title>Genomic Encyclopedia of Archaeal and Bacterial Type Strains, Phase II (KMG-II): from individual species to whole genera.</title>
        <authorList>
            <person name="Goeker M."/>
        </authorList>
    </citation>
    <scope>NUCLEOTIDE SEQUENCE [LARGE SCALE GENOMIC DNA]</scope>
    <source>
        <strain evidence="2 3">DSM 22009</strain>
    </source>
</reference>
<dbReference type="PROSITE" id="PS50851">
    <property type="entry name" value="CHEW"/>
    <property type="match status" value="1"/>
</dbReference>
<sequence length="156" mass="16703">MSDTVQFDTALTFSLDGERFAIPVGHVHEIIDPLPVTRAPNADPFAPGLVNVRGAIAPFVDLRRRLGMGPAVVGETSRVLVLDLVVGGEPTKVAMLADDVDEITDTADTDLEALPELGVRWPTHLIRGVARKDSSLIIVLDVDAAFSPTPTQMLRA</sequence>
<organism evidence="2 3">
    <name type="scientific">Palleronia aestuarii</name>
    <dbReference type="NCBI Taxonomy" id="568105"/>
    <lineage>
        <taxon>Bacteria</taxon>
        <taxon>Pseudomonadati</taxon>
        <taxon>Pseudomonadota</taxon>
        <taxon>Alphaproteobacteria</taxon>
        <taxon>Rhodobacterales</taxon>
        <taxon>Roseobacteraceae</taxon>
        <taxon>Palleronia</taxon>
    </lineage>
</organism>